<protein>
    <submittedName>
        <fullName evidence="2">NAD(P)-binding protein</fullName>
    </submittedName>
</protein>
<dbReference type="Pfam" id="PF13450">
    <property type="entry name" value="NAD_binding_8"/>
    <property type="match status" value="1"/>
</dbReference>
<dbReference type="PANTHER" id="PTHR43422:SF3">
    <property type="entry name" value="THIAMINE THIAZOLE SYNTHASE"/>
    <property type="match status" value="1"/>
</dbReference>
<dbReference type="SUPFAM" id="SSF51905">
    <property type="entry name" value="FAD/NAD(P)-binding domain"/>
    <property type="match status" value="1"/>
</dbReference>
<evidence type="ECO:0000313" key="3">
    <source>
        <dbReference type="Proteomes" id="UP001519064"/>
    </source>
</evidence>
<feature type="region of interest" description="Disordered" evidence="1">
    <location>
        <begin position="454"/>
        <end position="512"/>
    </location>
</feature>
<feature type="compositionally biased region" description="Low complexity" evidence="1">
    <location>
        <begin position="454"/>
        <end position="464"/>
    </location>
</feature>
<dbReference type="RefSeq" id="WP_209238934.1">
    <property type="nucleotide sequence ID" value="NZ_JADKMA010000033.1"/>
</dbReference>
<name>A0ABS3X8Z9_9ACTN</name>
<comment type="caution">
    <text evidence="2">The sequence shown here is derived from an EMBL/GenBank/DDBJ whole genome shotgun (WGS) entry which is preliminary data.</text>
</comment>
<dbReference type="Proteomes" id="UP001519064">
    <property type="component" value="Unassembled WGS sequence"/>
</dbReference>
<dbReference type="Gene3D" id="3.50.50.60">
    <property type="entry name" value="FAD/NAD(P)-binding domain"/>
    <property type="match status" value="1"/>
</dbReference>
<accession>A0ABS3X8Z9</accession>
<proteinExistence type="predicted"/>
<gene>
    <name evidence="2" type="ORF">ITI46_09135</name>
</gene>
<sequence length="512" mass="54404">MTLDEHVADGHGHAVVIGASLAGLTAARALANFMDRVTVVERDWVPRGAGRRRGVPQARHTHGLTTAAQHGLELLFPGILGELADAGAVVVRMTEDVLLLGPAGWLPRAESNLSSLSASRDLMDALIRDRLRADPKVTFLQQHDAVLLEPGQQDTVTGVWVRGRDRRVPGGWGERRLLVADFVVDATGRASRAPQWLAELGYVPPRDTTVESRTAFATAVFAPPVGHVADWKSLLLTPAPGHPACGMLNPVEGGRWSVSVCSGDGSRPPTDHTGLLRAAGALRDPLLHDVLQAATPLGPVYSCGPSGNRWRHYEKLRRWPDQFLVVGDAVVALDPAHGQGMTVAVHCALVLDQLLAAHGTAVGLGYRVRRAIAHRLSPVWEASTRALRAAHGEQDPRAGGWRARLGRRYAARIAAAAATERAAANLLLQQLQNAAAPSAALRPAVVRAALRGPRAPVAAGPPSSTHGPNTARIARRQTGRPDTPPLREHPHGQPAVGTGVALHRPSSSPTIR</sequence>
<dbReference type="InterPro" id="IPR036188">
    <property type="entry name" value="FAD/NAD-bd_sf"/>
</dbReference>
<dbReference type="EMBL" id="JADKMA010000033">
    <property type="protein sequence ID" value="MBO8191838.1"/>
    <property type="molecule type" value="Genomic_DNA"/>
</dbReference>
<evidence type="ECO:0000256" key="1">
    <source>
        <dbReference type="SAM" id="MobiDB-lite"/>
    </source>
</evidence>
<dbReference type="PANTHER" id="PTHR43422">
    <property type="entry name" value="THIAMINE THIAZOLE SYNTHASE"/>
    <property type="match status" value="1"/>
</dbReference>
<organism evidence="2 3">
    <name type="scientific">Streptomyces oryzae</name>
    <dbReference type="NCBI Taxonomy" id="1434886"/>
    <lineage>
        <taxon>Bacteria</taxon>
        <taxon>Bacillati</taxon>
        <taxon>Actinomycetota</taxon>
        <taxon>Actinomycetes</taxon>
        <taxon>Kitasatosporales</taxon>
        <taxon>Streptomycetaceae</taxon>
        <taxon>Streptomyces</taxon>
    </lineage>
</organism>
<reference evidence="2 3" key="1">
    <citation type="submission" date="2020-11" db="EMBL/GenBank/DDBJ databases">
        <title>Streptomyces spirodelae sp. nov., isolated from duckweed.</title>
        <authorList>
            <person name="Saimee Y."/>
            <person name="Duangmal K."/>
        </authorList>
    </citation>
    <scope>NUCLEOTIDE SEQUENCE [LARGE SCALE GENOMIC DNA]</scope>
    <source>
        <strain evidence="2 3">S16-07</strain>
    </source>
</reference>
<evidence type="ECO:0000313" key="2">
    <source>
        <dbReference type="EMBL" id="MBO8191838.1"/>
    </source>
</evidence>
<keyword evidence="3" id="KW-1185">Reference proteome</keyword>